<evidence type="ECO:0000313" key="2">
    <source>
        <dbReference type="EMBL" id="GAA0180246.1"/>
    </source>
</evidence>
<dbReference type="Proteomes" id="UP001454036">
    <property type="component" value="Unassembled WGS sequence"/>
</dbReference>
<comment type="caution">
    <text evidence="2">The sequence shown here is derived from an EMBL/GenBank/DDBJ whole genome shotgun (WGS) entry which is preliminary data.</text>
</comment>
<name>A0AAV3RQE3_LITER</name>
<accession>A0AAV3RQE3</accession>
<reference evidence="2 3" key="1">
    <citation type="submission" date="2024-01" db="EMBL/GenBank/DDBJ databases">
        <title>The complete chloroplast genome sequence of Lithospermum erythrorhizon: insights into the phylogenetic relationship among Boraginaceae species and the maternal lineages of purple gromwells.</title>
        <authorList>
            <person name="Okada T."/>
            <person name="Watanabe K."/>
        </authorList>
    </citation>
    <scope>NUCLEOTIDE SEQUENCE [LARGE SCALE GENOMIC DNA]</scope>
</reference>
<gene>
    <name evidence="2" type="ORF">LIER_44033</name>
</gene>
<dbReference type="InterPro" id="IPR002156">
    <property type="entry name" value="RNaseH_domain"/>
</dbReference>
<dbReference type="SUPFAM" id="SSF53098">
    <property type="entry name" value="Ribonuclease H-like"/>
    <property type="match status" value="1"/>
</dbReference>
<dbReference type="InterPro" id="IPR036397">
    <property type="entry name" value="RNaseH_sf"/>
</dbReference>
<dbReference type="GO" id="GO:0003676">
    <property type="term" value="F:nucleic acid binding"/>
    <property type="evidence" value="ECO:0007669"/>
    <property type="project" value="InterPro"/>
</dbReference>
<keyword evidence="3" id="KW-1185">Reference proteome</keyword>
<dbReference type="InterPro" id="IPR012337">
    <property type="entry name" value="RNaseH-like_sf"/>
</dbReference>
<dbReference type="GO" id="GO:0004523">
    <property type="term" value="F:RNA-DNA hybrid ribonuclease activity"/>
    <property type="evidence" value="ECO:0007669"/>
    <property type="project" value="InterPro"/>
</dbReference>
<evidence type="ECO:0000313" key="3">
    <source>
        <dbReference type="Proteomes" id="UP001454036"/>
    </source>
</evidence>
<dbReference type="Pfam" id="PF13456">
    <property type="entry name" value="RVT_3"/>
    <property type="match status" value="1"/>
</dbReference>
<dbReference type="PANTHER" id="PTHR48475:SF1">
    <property type="entry name" value="RNASE H TYPE-1 DOMAIN-CONTAINING PROTEIN"/>
    <property type="match status" value="1"/>
</dbReference>
<dbReference type="AlphaFoldDB" id="A0AAV3RQE3"/>
<dbReference type="PANTHER" id="PTHR48475">
    <property type="entry name" value="RIBONUCLEASE H"/>
    <property type="match status" value="1"/>
</dbReference>
<dbReference type="Gene3D" id="3.30.420.10">
    <property type="entry name" value="Ribonuclease H-like superfamily/Ribonuclease H"/>
    <property type="match status" value="1"/>
</dbReference>
<proteinExistence type="predicted"/>
<feature type="domain" description="RNase H type-1" evidence="1">
    <location>
        <begin position="16"/>
        <end position="73"/>
    </location>
</feature>
<dbReference type="EMBL" id="BAABME010044501">
    <property type="protein sequence ID" value="GAA0180246.1"/>
    <property type="molecule type" value="Genomic_DNA"/>
</dbReference>
<sequence length="92" mass="10406">MVELYLKNPIIKVKQIYGDTQLVIRQLMGEYEVRKSELISDHVYAEKLLQSLCLVSIKQVTRKMNKQADALAGLASSLAFLGKEIRVLVGEK</sequence>
<organism evidence="2 3">
    <name type="scientific">Lithospermum erythrorhizon</name>
    <name type="common">Purple gromwell</name>
    <name type="synonym">Lithospermum officinale var. erythrorhizon</name>
    <dbReference type="NCBI Taxonomy" id="34254"/>
    <lineage>
        <taxon>Eukaryota</taxon>
        <taxon>Viridiplantae</taxon>
        <taxon>Streptophyta</taxon>
        <taxon>Embryophyta</taxon>
        <taxon>Tracheophyta</taxon>
        <taxon>Spermatophyta</taxon>
        <taxon>Magnoliopsida</taxon>
        <taxon>eudicotyledons</taxon>
        <taxon>Gunneridae</taxon>
        <taxon>Pentapetalae</taxon>
        <taxon>asterids</taxon>
        <taxon>lamiids</taxon>
        <taxon>Boraginales</taxon>
        <taxon>Boraginaceae</taxon>
        <taxon>Boraginoideae</taxon>
        <taxon>Lithospermeae</taxon>
        <taxon>Lithospermum</taxon>
    </lineage>
</organism>
<protein>
    <recommendedName>
        <fullName evidence="1">RNase H type-1 domain-containing protein</fullName>
    </recommendedName>
</protein>
<evidence type="ECO:0000259" key="1">
    <source>
        <dbReference type="Pfam" id="PF13456"/>
    </source>
</evidence>